<evidence type="ECO:0000313" key="2">
    <source>
        <dbReference type="EnsemblMetazoa" id="PPA43057.1"/>
    </source>
</evidence>
<accession>A0A2A6B366</accession>
<dbReference type="EnsemblMetazoa" id="PPA43057.1">
    <property type="protein sequence ID" value="PPA43057.1"/>
    <property type="gene ID" value="WBGene00281426"/>
</dbReference>
<name>A0A2A6B366_PRIPA</name>
<feature type="compositionally biased region" description="Polar residues" evidence="1">
    <location>
        <begin position="359"/>
        <end position="372"/>
    </location>
</feature>
<feature type="region of interest" description="Disordered" evidence="1">
    <location>
        <begin position="342"/>
        <end position="375"/>
    </location>
</feature>
<accession>A0A8R1UX99</accession>
<dbReference type="Proteomes" id="UP000005239">
    <property type="component" value="Unassembled WGS sequence"/>
</dbReference>
<evidence type="ECO:0000313" key="3">
    <source>
        <dbReference type="Proteomes" id="UP000005239"/>
    </source>
</evidence>
<organism evidence="2 3">
    <name type="scientific">Pristionchus pacificus</name>
    <name type="common">Parasitic nematode worm</name>
    <dbReference type="NCBI Taxonomy" id="54126"/>
    <lineage>
        <taxon>Eukaryota</taxon>
        <taxon>Metazoa</taxon>
        <taxon>Ecdysozoa</taxon>
        <taxon>Nematoda</taxon>
        <taxon>Chromadorea</taxon>
        <taxon>Rhabditida</taxon>
        <taxon>Rhabditina</taxon>
        <taxon>Diplogasteromorpha</taxon>
        <taxon>Diplogasteroidea</taxon>
        <taxon>Neodiplogasteridae</taxon>
        <taxon>Pristionchus</taxon>
    </lineage>
</organism>
<reference evidence="3" key="1">
    <citation type="journal article" date="2008" name="Nat. Genet.">
        <title>The Pristionchus pacificus genome provides a unique perspective on nematode lifestyle and parasitism.</title>
        <authorList>
            <person name="Dieterich C."/>
            <person name="Clifton S.W."/>
            <person name="Schuster L.N."/>
            <person name="Chinwalla A."/>
            <person name="Delehaunty K."/>
            <person name="Dinkelacker I."/>
            <person name="Fulton L."/>
            <person name="Fulton R."/>
            <person name="Godfrey J."/>
            <person name="Minx P."/>
            <person name="Mitreva M."/>
            <person name="Roeseler W."/>
            <person name="Tian H."/>
            <person name="Witte H."/>
            <person name="Yang S.P."/>
            <person name="Wilson R.K."/>
            <person name="Sommer R.J."/>
        </authorList>
    </citation>
    <scope>NUCLEOTIDE SEQUENCE [LARGE SCALE GENOMIC DNA]</scope>
    <source>
        <strain evidence="3">PS312</strain>
    </source>
</reference>
<keyword evidence="3" id="KW-1185">Reference proteome</keyword>
<protein>
    <submittedName>
        <fullName evidence="2">Uncharacterized protein</fullName>
    </submittedName>
</protein>
<dbReference type="AlphaFoldDB" id="A0A2A6B366"/>
<proteinExistence type="predicted"/>
<reference evidence="2" key="2">
    <citation type="submission" date="2022-06" db="UniProtKB">
        <authorList>
            <consortium name="EnsemblMetazoa"/>
        </authorList>
    </citation>
    <scope>IDENTIFICATION</scope>
    <source>
        <strain evidence="2">PS312</strain>
    </source>
</reference>
<evidence type="ECO:0000256" key="1">
    <source>
        <dbReference type="SAM" id="MobiDB-lite"/>
    </source>
</evidence>
<gene>
    <name evidence="2" type="primary">WBGene00281426</name>
</gene>
<sequence length="413" mass="46117">MPLMFDHEAISHLSGGLLLKLVDDLIDDILLRNSLHNLMEGGNTDLGMLANVLEDGHEDRIDGQIHSRVGNGLESKNLLVSGLGNLEFVIKNADESLLHFTRAHFFLRRFDGEQVALITTNSVHQSTDGKPARLMFEGLTTRILAERSEGLDDLLRGNTDGSTGKSEGIVKDILHLRANEFLVRVGVAFLRILLINDCIILFEQGAINKTYLLDLLDFFLGGETKNLDDSGHFFDSLLLRLHLDNHGLDETRDNFVLVLDLGIGRFLEERLVSGSKELLLLLLPFHRIQKSLLLLAFRGGDSLVLLVHFDKSHVSRDESGEESLLLRDGSIRVDGSELDLLDHETGRSSGDTTVDDSMLRSSPLNLGSQEGHSSPKRKLYLCPTRWEHFSKLIDLVTRISDSSRREEDSGRMV</sequence>